<sequence length="96" mass="11112">MRAIWKNTILAESDTTIEVDGNHYFPPSSLRWEFFKPSTRHSVCSRKGEASYYSVQVGHFENQDAAWTYPKPQEEKVKEIEGFIAFWKGVQVVGKN</sequence>
<evidence type="ECO:0000259" key="1">
    <source>
        <dbReference type="Pfam" id="PF04248"/>
    </source>
</evidence>
<dbReference type="PANTHER" id="PTHR34310:SF5">
    <property type="entry name" value="DUF427 DOMAIN PROTEIN (AFU_ORTHOLOGUE AFUA_3G02220)"/>
    <property type="match status" value="1"/>
</dbReference>
<keyword evidence="3" id="KW-1185">Reference proteome</keyword>
<gene>
    <name evidence="2" type="ORF">EFA69_08495</name>
</gene>
<dbReference type="RefSeq" id="WP_123132672.1">
    <property type="nucleotide sequence ID" value="NZ_JBHMAD010000007.1"/>
</dbReference>
<dbReference type="Proteomes" id="UP000271010">
    <property type="component" value="Unassembled WGS sequence"/>
</dbReference>
<proteinExistence type="predicted"/>
<dbReference type="AlphaFoldDB" id="A0A3M9MVM5"/>
<feature type="domain" description="DUF427" evidence="1">
    <location>
        <begin position="1"/>
        <end position="88"/>
    </location>
</feature>
<comment type="caution">
    <text evidence="2">The sequence shown here is derived from an EMBL/GenBank/DDBJ whole genome shotgun (WGS) entry which is preliminary data.</text>
</comment>
<evidence type="ECO:0000313" key="2">
    <source>
        <dbReference type="EMBL" id="RNI29586.1"/>
    </source>
</evidence>
<protein>
    <submittedName>
        <fullName evidence="2">DUF427 domain-containing protein</fullName>
    </submittedName>
</protein>
<dbReference type="Gene3D" id="2.170.150.40">
    <property type="entry name" value="Domain of unknown function (DUF427)"/>
    <property type="match status" value="1"/>
</dbReference>
<dbReference type="EMBL" id="RJJE01000009">
    <property type="protein sequence ID" value="RNI29586.1"/>
    <property type="molecule type" value="Genomic_DNA"/>
</dbReference>
<reference evidence="2 3" key="1">
    <citation type="submission" date="2018-11" db="EMBL/GenBank/DDBJ databases">
        <title>Rufibacter latericius sp. nov., isolated from water in Baiyang Lake.</title>
        <authorList>
            <person name="Yang Y."/>
        </authorList>
    </citation>
    <scope>NUCLEOTIDE SEQUENCE [LARGE SCALE GENOMIC DNA]</scope>
    <source>
        <strain evidence="2 3">MCC P1</strain>
    </source>
</reference>
<dbReference type="InterPro" id="IPR038694">
    <property type="entry name" value="DUF427_sf"/>
</dbReference>
<dbReference type="Pfam" id="PF04248">
    <property type="entry name" value="NTP_transf_9"/>
    <property type="match status" value="1"/>
</dbReference>
<dbReference type="OrthoDB" id="119916at2"/>
<name>A0A3M9MVM5_9BACT</name>
<dbReference type="InterPro" id="IPR007361">
    <property type="entry name" value="DUF427"/>
</dbReference>
<organism evidence="2 3">
    <name type="scientific">Rufibacter immobilis</name>
    <dbReference type="NCBI Taxonomy" id="1348778"/>
    <lineage>
        <taxon>Bacteria</taxon>
        <taxon>Pseudomonadati</taxon>
        <taxon>Bacteroidota</taxon>
        <taxon>Cytophagia</taxon>
        <taxon>Cytophagales</taxon>
        <taxon>Hymenobacteraceae</taxon>
        <taxon>Rufibacter</taxon>
    </lineage>
</organism>
<accession>A0A3M9MVM5</accession>
<evidence type="ECO:0000313" key="3">
    <source>
        <dbReference type="Proteomes" id="UP000271010"/>
    </source>
</evidence>
<dbReference type="PANTHER" id="PTHR34310">
    <property type="entry name" value="DUF427 DOMAIN PROTEIN (AFU_ORTHOLOGUE AFUA_3G02220)"/>
    <property type="match status" value="1"/>
</dbReference>